<comment type="similarity">
    <text evidence="1">Belongs to the 'GDSL' lipolytic enzyme family.</text>
</comment>
<proteinExistence type="inferred from homology"/>
<name>A0A103YES1_CYNCS</name>
<organism evidence="3 4">
    <name type="scientific">Cynara cardunculus var. scolymus</name>
    <name type="common">Globe artichoke</name>
    <name type="synonym">Cynara scolymus</name>
    <dbReference type="NCBI Taxonomy" id="59895"/>
    <lineage>
        <taxon>Eukaryota</taxon>
        <taxon>Viridiplantae</taxon>
        <taxon>Streptophyta</taxon>
        <taxon>Embryophyta</taxon>
        <taxon>Tracheophyta</taxon>
        <taxon>Spermatophyta</taxon>
        <taxon>Magnoliopsida</taxon>
        <taxon>eudicotyledons</taxon>
        <taxon>Gunneridae</taxon>
        <taxon>Pentapetalae</taxon>
        <taxon>asterids</taxon>
        <taxon>campanulids</taxon>
        <taxon>Asterales</taxon>
        <taxon>Asteraceae</taxon>
        <taxon>Carduoideae</taxon>
        <taxon>Cardueae</taxon>
        <taxon>Carduinae</taxon>
        <taxon>Cynara</taxon>
    </lineage>
</organism>
<evidence type="ECO:0000313" key="3">
    <source>
        <dbReference type="EMBL" id="KVI07759.1"/>
    </source>
</evidence>
<dbReference type="InterPro" id="IPR050592">
    <property type="entry name" value="GDSL_lipolytic_enzyme"/>
</dbReference>
<dbReference type="Pfam" id="PF13966">
    <property type="entry name" value="zf-RVT"/>
    <property type="match status" value="1"/>
</dbReference>
<dbReference type="InterPro" id="IPR035669">
    <property type="entry name" value="SGNH_plant_lipase-like"/>
</dbReference>
<dbReference type="Gene3D" id="3.40.50.1110">
    <property type="entry name" value="SGNH hydrolase"/>
    <property type="match status" value="7"/>
</dbReference>
<gene>
    <name evidence="3" type="ORF">Ccrd_013877</name>
</gene>
<dbReference type="CDD" id="cd01837">
    <property type="entry name" value="SGNH_plant_lipase_like"/>
    <property type="match status" value="5"/>
</dbReference>
<evidence type="ECO:0000313" key="4">
    <source>
        <dbReference type="Proteomes" id="UP000243975"/>
    </source>
</evidence>
<dbReference type="Proteomes" id="UP000243975">
    <property type="component" value="Unassembled WGS sequence"/>
</dbReference>
<dbReference type="EMBL" id="LEKV01001491">
    <property type="protein sequence ID" value="KVI07759.1"/>
    <property type="molecule type" value="Genomic_DNA"/>
</dbReference>
<protein>
    <submittedName>
        <fullName evidence="3">Lipase, GDSL</fullName>
    </submittedName>
</protein>
<dbReference type="InterPro" id="IPR036514">
    <property type="entry name" value="SGNH_hydro_sf"/>
</dbReference>
<feature type="domain" description="Reverse transcriptase zinc-binding" evidence="2">
    <location>
        <begin position="2305"/>
        <end position="2368"/>
    </location>
</feature>
<dbReference type="OMA" id="ENPNQYG"/>
<reference evidence="3 4" key="1">
    <citation type="journal article" date="2016" name="Sci. Rep.">
        <title>The genome sequence of the outbreeding globe artichoke constructed de novo incorporating a phase-aware low-pass sequencing strategy of F1 progeny.</title>
        <authorList>
            <person name="Scaglione D."/>
            <person name="Reyes-Chin-Wo S."/>
            <person name="Acquadro A."/>
            <person name="Froenicke L."/>
            <person name="Portis E."/>
            <person name="Beitel C."/>
            <person name="Tirone M."/>
            <person name="Mauro R."/>
            <person name="Lo Monaco A."/>
            <person name="Mauromicale G."/>
            <person name="Faccioli P."/>
            <person name="Cattivelli L."/>
            <person name="Rieseberg L."/>
            <person name="Michelmore R."/>
            <person name="Lanteri S."/>
        </authorList>
    </citation>
    <scope>NUCLEOTIDE SEQUENCE [LARGE SCALE GENOMIC DNA]</scope>
    <source>
        <strain evidence="3">2C</strain>
    </source>
</reference>
<dbReference type="GO" id="GO:0016788">
    <property type="term" value="F:hydrolase activity, acting on ester bonds"/>
    <property type="evidence" value="ECO:0007669"/>
    <property type="project" value="InterPro"/>
</dbReference>
<dbReference type="PANTHER" id="PTHR45642:SF82">
    <property type="entry name" value="GDSL-LIKE LIPASE_ACYLHYDROLASE SUPERFAMILY PROTEIN-RELATED"/>
    <property type="match status" value="1"/>
</dbReference>
<evidence type="ECO:0000256" key="1">
    <source>
        <dbReference type="ARBA" id="ARBA00008668"/>
    </source>
</evidence>
<accession>A0A103YES1</accession>
<keyword evidence="4" id="KW-1185">Reference proteome</keyword>
<evidence type="ECO:0000259" key="2">
    <source>
        <dbReference type="Pfam" id="PF13966"/>
    </source>
</evidence>
<dbReference type="Pfam" id="PF00657">
    <property type="entry name" value="Lipase_GDSL"/>
    <property type="match status" value="6"/>
</dbReference>
<dbReference type="PANTHER" id="PTHR45642">
    <property type="entry name" value="GDSL ESTERASE/LIPASE EXL3"/>
    <property type="match status" value="1"/>
</dbReference>
<comment type="caution">
    <text evidence="3">The sequence shown here is derived from an EMBL/GenBank/DDBJ whole genome shotgun (WGS) entry which is preliminary data.</text>
</comment>
<sequence length="2463" mass="273426">MDSGNNNALLTVIKANFPPYGEDFMGGKPTGRFSNGKIMPDMIAERLGLKDYVPAYLDPSVEENELPFGTSFASGGSGYDSLTSKIVLEMFKEYIAKLKRIVGEEEANNIIEKSLYLVSWSSNDWAIPYTAVPIRRLQYDVPAYSNLLVNIATNFAQEIYKLGARRIAFFGAPYFGCFPLGRTAGGGILRMCGDKLNEEAQSFNNMLKRQIEVLGSSLPQSRITYIDYYKLMQQIIENHQQYVFTLQKKDITSLWIMLFQISCDQVCSKIMDLVMKTKTLTPATTSNQCRTWKKHVHNSSLYNEVIVAIFGGKQMFLFHAYFYYCAEKELSPFIFLMHLPVVKGILFCLCASIYLCRSEEPINLSKNVSVSALIAFGDSFVDQGNNNYIKTLGKANFPPYGKDFEGGKPTGRFSNGKTIADILDPSLQAKDLLSGVSFASGGTGYDPLTPKISSAIPLSDQLDNFKQYIGELKRNIGEEAAQNIIANSVLLVVASTNDLLITLPIRRLEYDVPAYVNMLVKLAYEFVQVLILSKCFKNSLKEIHKLGARKIAVFSAPPIGCFPAVRTIAGGVFRSCKDGENEAALLYNTILKQQLQILASNLPQSRVAFVDFYNPLLSIIEDPNQYGLEVVDRGCCGTGKIEVVFLCNNLSSTCYNDSKYLFWDSIHLSEEGSVLDAIQLLGPLENFKQNIAVLKRNIGEESMQNIINIGRSKHRRSTYNLPIRILEYDVPAYININMLEDNGLQCTPIGYFCATKMLAGGPLRRVETRNLSKNVSVSAVLAFGGSSVDQGNNNYIDTMIKANFPPYGKDFEGGKPTGRFSNGRTIADIFAKALGVKEYLPAYLDPSLQEEDLLSGVSFASGGCGYDDLTVTITSAIPLSAQLENFKQYIGELKRNIGEKGAQKLITNSVFLVVASTNDLIISLPIRRILQNDVPAYLNLLVKLALDFVQELHDLGARKIVVFGAPPVGCFPAVRTIAGGVLRICRHEENEAAQLYNSMLKQQLDVLAHSFPDQSRVVFVDFYNPLMSIIENPKNYGLEVTNRGCCGTGNIEVGFSCNSGVEAITLSENVSVSAVLAFGDSFVDQGNNNYIVTLGKANFLPYGQDFEGGKPTGRFSNGRTIADILTEALGVKEYLPAYLDPSLQEEDFRSGVSFASGGCGYDDLTNTLSGAIPLSDQLDNFKEYIGELKRNIGDEGAQKLITNSVFLVVISTNDLIISLPIRSLFEIDVPAYLNQLVKSALDFVQLDTLLDLLGALFRTLQTISLLLSITKKAGSLKLWLFYDTIKVLNGLPTSGHIRSEVEDTGAKIQICRSEPHPISLFLQKWIERIHFGWDVVHHKGGKVWLEHMDCLLQLQTLLEQKSHSLVLSLCGVEAITLSENVSVSAVLAFGDSFVDQGNNNYIVTLGKANFLPYGQDFEGGKPTGRFSNGRTIADILTEASGVKEYLPAYLDPSLQEEDFLSGGAIPLSSQLDNFKQYIGELKRNIGDEGAQKLITNSVFLVVVSTNDLLISLPIISISQNDVPAFLNLLVKSALDFVQDVDQETKMERLWATSPASLVVWLPARKWLLSYMVGSLSPVLEPIAEALGVKEYLPAYLDPSLQEEDFRSGVSFASGGCGYDDLTNTLSGAIPLSDQLDNFKEYIGELKRNIGDEGAQKLITNSVFLVVISTNDLIISLPIRSLFEIDVPAYLNQLELYELGARKIAFFSAPPVGCFPAVRTIAGGELRTCKDEENEAAQSYNNMLKQQLEVLASSLPQSRVAFVDFYNPLISIIENPNQYGLEVTDKGCCGTGELEDADQEMEMERLQATSPASLVMWLPVRNCPGVEVSWRLWWRVEVAGRWCLRMSADVSPINDSEETVSLPKDVSIPAVIAFGDSFVDTGNNNHIKTLIKADFPPYGKDFMGGKPTGRFSNGKAIADILAKALGVKESLPAYLDPSVQAKDLLSGVSFASGGTGYDPLTPKISSVIPLSVQLDNFKQYIGELKRNIGEEAAQNLITNSVFLVVASTNDLVLNYFGVPVRRLEYDVPAYANKLVKLASNFVQEIYNLGARKIAVFSAPPVGCLPAVRTLAGGALRRCKDKENKAAQLFNSMLEKQLQVLASSLPESRVGFIDFYNPLISIIENPNQYGIHYIQYMFFYEQKFVNIFWNLRYINMHTHITISFFFFFVLVFPRVGITIPYSQEEAVLGKMWSLNMEGRLEFVKWSQGTRSEGVSSSISRPFHRSQRFLSGVVLLLVALASRGRRSIWRSIKSIEKDLGDIGINIDSHLIDVPDRNGWSWLLEANNIFSVRSLRRLIDCVTLPSVEQETDWLKWIPSKANIHLWRTLNNRLATRDNLMKRGVACNSDECPTCLVTVENLDHVFMNCSTTKVINAHMASWVNWWPENATSVRDMWSVVCAIGDSGRREVGKVIMTACFWTVWTQRNHKTFRGKCKSDKDVCSDIQFTAYEWIRCRAKISKSFNWEN</sequence>
<dbReference type="InterPro" id="IPR001087">
    <property type="entry name" value="GDSL"/>
</dbReference>
<dbReference type="Gramene" id="KVI07759">
    <property type="protein sequence ID" value="KVI07759"/>
    <property type="gene ID" value="Ccrd_013877"/>
</dbReference>
<dbReference type="STRING" id="59895.A0A103YES1"/>
<dbReference type="InterPro" id="IPR026960">
    <property type="entry name" value="RVT-Znf"/>
</dbReference>
<dbReference type="FunFam" id="3.40.50.1110:FF:000003">
    <property type="entry name" value="GDSL esterase/lipase APG"/>
    <property type="match status" value="6"/>
</dbReference>